<comment type="caution">
    <text evidence="1">The sequence shown here is derived from an EMBL/GenBank/DDBJ whole genome shotgun (WGS) entry which is preliminary data.</text>
</comment>
<gene>
    <name evidence="1" type="ORF">MENT_LOCUS63010</name>
</gene>
<proteinExistence type="predicted"/>
<name>A0A6V7YBM9_MELEN</name>
<dbReference type="EMBL" id="CAJEWN010003916">
    <property type="protein sequence ID" value="CAD2208914.1"/>
    <property type="molecule type" value="Genomic_DNA"/>
</dbReference>
<dbReference type="Pfam" id="PF03564">
    <property type="entry name" value="DUF1759"/>
    <property type="match status" value="1"/>
</dbReference>
<dbReference type="InterPro" id="IPR005312">
    <property type="entry name" value="DUF1759"/>
</dbReference>
<sequence>MANRTFAGPLKMRLGPLRKRTIGYIKSIKELSDNGVNPESITSLRAQQLKLARSVEVLEQINTDWAKLIGLEAQDRKEDMLKDYNTHAEGEDGFIALIEIARDLSCEIEAKLIEVSSSSHNDNSFVNTSSAHSTSIRLPVCNLPLFNGKVSDWPSFWSLFEVSIDKNHSLDDSEKLTYLLASLARPHPYSEVSGFAITALNYPLVVNHLRKRFGDEISVKRSLYGELNKLCPRALKTEDVRQNWINVHRITQQLKALGEEIDNEAVYGQSSSSNYRRPPPRQNHNVFTNNIERDKNTNWREPKPEINRYSNETNKKRRPCVFCEIDNHSSVQCKKYINFESRIQRLKDLRKCTKCFERNHIAKYCKNNKIKCQSCTQPHYFAVCPKNTIKRETIHNIREKQMKI</sequence>
<evidence type="ECO:0000313" key="2">
    <source>
        <dbReference type="Proteomes" id="UP000580250"/>
    </source>
</evidence>
<protein>
    <submittedName>
        <fullName evidence="1">Uncharacterized protein</fullName>
    </submittedName>
</protein>
<reference evidence="1 2" key="1">
    <citation type="submission" date="2020-08" db="EMBL/GenBank/DDBJ databases">
        <authorList>
            <person name="Koutsovoulos G."/>
            <person name="Danchin GJ E."/>
        </authorList>
    </citation>
    <scope>NUCLEOTIDE SEQUENCE [LARGE SCALE GENOMIC DNA]</scope>
</reference>
<dbReference type="Proteomes" id="UP000580250">
    <property type="component" value="Unassembled WGS sequence"/>
</dbReference>
<dbReference type="PANTHER" id="PTHR47331:SF5">
    <property type="entry name" value="RIBONUCLEASE H"/>
    <property type="match status" value="1"/>
</dbReference>
<dbReference type="PANTHER" id="PTHR47331">
    <property type="entry name" value="PHD-TYPE DOMAIN-CONTAINING PROTEIN"/>
    <property type="match status" value="1"/>
</dbReference>
<accession>A0A6V7YBM9</accession>
<dbReference type="AlphaFoldDB" id="A0A6V7YBM9"/>
<organism evidence="1 2">
    <name type="scientific">Meloidogyne enterolobii</name>
    <name type="common">Root-knot nematode worm</name>
    <name type="synonym">Meloidogyne mayaguensis</name>
    <dbReference type="NCBI Taxonomy" id="390850"/>
    <lineage>
        <taxon>Eukaryota</taxon>
        <taxon>Metazoa</taxon>
        <taxon>Ecdysozoa</taxon>
        <taxon>Nematoda</taxon>
        <taxon>Chromadorea</taxon>
        <taxon>Rhabditida</taxon>
        <taxon>Tylenchina</taxon>
        <taxon>Tylenchomorpha</taxon>
        <taxon>Tylenchoidea</taxon>
        <taxon>Meloidogynidae</taxon>
        <taxon>Meloidogyninae</taxon>
        <taxon>Meloidogyne</taxon>
    </lineage>
</organism>
<evidence type="ECO:0000313" key="1">
    <source>
        <dbReference type="EMBL" id="CAD2208914.1"/>
    </source>
</evidence>
<dbReference type="OrthoDB" id="5864015at2759"/>